<feature type="region of interest" description="Disordered" evidence="1">
    <location>
        <begin position="190"/>
        <end position="287"/>
    </location>
</feature>
<evidence type="ECO:0000313" key="3">
    <source>
        <dbReference type="EMBL" id="CAG5078059.1"/>
    </source>
</evidence>
<feature type="region of interest" description="Disordered" evidence="1">
    <location>
        <begin position="968"/>
        <end position="995"/>
    </location>
</feature>
<name>A0ABN7RI21_OIKDI</name>
<accession>A0ABN7RI21</accession>
<sequence length="1039" mass="113852">MKSRFFTFLLLGTCFSFDLDEENTFNAETTYKLASRSSESCSSLNGTKINDAATIELGEWACPENLESGATSTSTTTGFGTTTSGKTTSTLYSSTTLPTTSTVFESSTSTTGYESTTAEKTTSSSFSTTSEPTTSTLFETSTSTTDYQTTTEEKTLYSSTTEPTTSTLFETSTTEYSTTTSTFKPTTTSAYTSTTSYGSSTTTFGTTTTERTTSTTFSTPKFTTTRTTTSTSTDQTSSTSSPISTSSYFSSTSTQKTTTSDYTTSTGYSSSTENTSTTDITTSTDYTSSVSSTTATATSSTKYTTTQTTDYTTAISTTSSTTTTSSVTSTDYTTTSSSVSTSPKTLSTTTSSATTSSTTSSKGITTTTDYTSLTSSTTTTTTTTTEITTTTSYTTTTTSTTSTTTSTVKTTTTPFGTSGYTTSVTESTTSRTTSKTTSTTDYTSTSAFSTTTRDSGTTTTSSYDPTSTTSRTSSRPTTSTDYTSTSAFSSTTSDQGTTSTSSYDPTSSTLVYTTSTSDELTPKTTTWSWVSTATTVDESKNCPPLTAPHERSQWICKIEGWGGEIFEFNPEEYELADTLPEGVQCKLRCQKPLFDSHARMKTSCECSDTGCGWTEPDLTCLEEPTTTPVPTTKDPEATTTAADEFCEALEDPNGFWECTDGNSHDTKCKLQCNDRYEQRRTVLRCKCRKGKCDWNDEQLFCLPEEDIEITTQAPVAGGICEELSSEVGSWSCSKGFHFNSRCKLQCPKNYIPGNRHITRRCRCSNRQDACMWTQDDFDCVPEDSDEANEITDWEAPVDYDTETCPPLFENDSGPLDEYPNGTWKCRIGREWLSSENHNAAGARCQIYCDPGLEVIDDGEKRRCRWKEKNNALEWSGRVRYCRTRAENRMILELEEMEKTARLARKDAREQGLVLNDYIPRGRSFQRTRMLGRSRTDEDNDILTSRVAKFNAEDLTKHNPFRDRIPFLGLPPSLSPRPAPSSAHPRFEDTEDDTDSQSFLDGVHSVLYNGVEYLNGFELVRSLRRWLLQEKDLEEVSLIG</sequence>
<organism evidence="3 4">
    <name type="scientific">Oikopleura dioica</name>
    <name type="common">Tunicate</name>
    <dbReference type="NCBI Taxonomy" id="34765"/>
    <lineage>
        <taxon>Eukaryota</taxon>
        <taxon>Metazoa</taxon>
        <taxon>Chordata</taxon>
        <taxon>Tunicata</taxon>
        <taxon>Appendicularia</taxon>
        <taxon>Copelata</taxon>
        <taxon>Oikopleuridae</taxon>
        <taxon>Oikopleura</taxon>
    </lineage>
</organism>
<gene>
    <name evidence="3" type="ORF">OKIOD_LOCUS443</name>
</gene>
<feature type="region of interest" description="Disordered" evidence="1">
    <location>
        <begin position="321"/>
        <end position="365"/>
    </location>
</feature>
<feature type="region of interest" description="Disordered" evidence="1">
    <location>
        <begin position="415"/>
        <end position="508"/>
    </location>
</feature>
<protein>
    <submittedName>
        <fullName evidence="3">Oidioi.mRNA.OKI2018_I69.PAR.g8885.t1.cds</fullName>
    </submittedName>
</protein>
<evidence type="ECO:0000256" key="2">
    <source>
        <dbReference type="SAM" id="SignalP"/>
    </source>
</evidence>
<dbReference type="Proteomes" id="UP001158576">
    <property type="component" value="Chromosome PAR"/>
</dbReference>
<keyword evidence="4" id="KW-1185">Reference proteome</keyword>
<keyword evidence="2" id="KW-0732">Signal</keyword>
<evidence type="ECO:0000256" key="1">
    <source>
        <dbReference type="SAM" id="MobiDB-lite"/>
    </source>
</evidence>
<proteinExistence type="predicted"/>
<feature type="chain" id="PRO_5047199035" evidence="2">
    <location>
        <begin position="17"/>
        <end position="1039"/>
    </location>
</feature>
<feature type="signal peptide" evidence="2">
    <location>
        <begin position="1"/>
        <end position="16"/>
    </location>
</feature>
<reference evidence="3 4" key="1">
    <citation type="submission" date="2021-04" db="EMBL/GenBank/DDBJ databases">
        <authorList>
            <person name="Bliznina A."/>
        </authorList>
    </citation>
    <scope>NUCLEOTIDE SEQUENCE [LARGE SCALE GENOMIC DNA]</scope>
</reference>
<dbReference type="EMBL" id="OU015568">
    <property type="protein sequence ID" value="CAG5078059.1"/>
    <property type="molecule type" value="Genomic_DNA"/>
</dbReference>
<evidence type="ECO:0000313" key="4">
    <source>
        <dbReference type="Proteomes" id="UP001158576"/>
    </source>
</evidence>
<feature type="region of interest" description="Disordered" evidence="1">
    <location>
        <begin position="101"/>
        <end position="173"/>
    </location>
</feature>